<keyword evidence="6" id="KW-0239">DNA-directed DNA polymerase</keyword>
<name>A0AAE1T1W5_9SOLA</name>
<dbReference type="InterPro" id="IPR043502">
    <property type="entry name" value="DNA/RNA_pol_sf"/>
</dbReference>
<keyword evidence="7" id="KW-0238">DNA-binding</keyword>
<accession>A0AAE1T1W5</accession>
<reference evidence="10" key="1">
    <citation type="submission" date="2023-12" db="EMBL/GenBank/DDBJ databases">
        <title>Genome assembly of Anisodus tanguticus.</title>
        <authorList>
            <person name="Wang Y.-J."/>
        </authorList>
    </citation>
    <scope>NUCLEOTIDE SEQUENCE</scope>
    <source>
        <strain evidence="10">KB-2021</strain>
        <tissue evidence="10">Leaf</tissue>
    </source>
</reference>
<keyword evidence="4" id="KW-0548">Nucleotidyltransferase</keyword>
<gene>
    <name evidence="10" type="ORF">RND71_001888</name>
</gene>
<sequence length="115" mass="13206">MGQVYIRPCATNLFSIGASSSATRFYLTKPKHRLGRLGRESDQDNGPAPLYTKRVWSDPNEDRFIREGYYSGHVDTYIVVGEKLHYYDVNSLYPFVIKENIMPNGWPVWDGDLGE</sequence>
<dbReference type="Gene3D" id="3.90.1600.10">
    <property type="entry name" value="Palm domain of DNA polymerase"/>
    <property type="match status" value="1"/>
</dbReference>
<comment type="catalytic activity">
    <reaction evidence="8">
        <text>DNA(n) + a 2'-deoxyribonucleoside 5'-triphosphate = DNA(n+1) + diphosphate</text>
        <dbReference type="Rhea" id="RHEA:22508"/>
        <dbReference type="Rhea" id="RHEA-COMP:17339"/>
        <dbReference type="Rhea" id="RHEA-COMP:17340"/>
        <dbReference type="ChEBI" id="CHEBI:33019"/>
        <dbReference type="ChEBI" id="CHEBI:61560"/>
        <dbReference type="ChEBI" id="CHEBI:173112"/>
        <dbReference type="EC" id="2.7.7.7"/>
    </reaction>
</comment>
<evidence type="ECO:0000256" key="1">
    <source>
        <dbReference type="ARBA" id="ARBA00005755"/>
    </source>
</evidence>
<evidence type="ECO:0000313" key="10">
    <source>
        <dbReference type="EMBL" id="KAK4380026.1"/>
    </source>
</evidence>
<evidence type="ECO:0000313" key="11">
    <source>
        <dbReference type="Proteomes" id="UP001291623"/>
    </source>
</evidence>
<dbReference type="GO" id="GO:0003677">
    <property type="term" value="F:DNA binding"/>
    <property type="evidence" value="ECO:0007669"/>
    <property type="project" value="UniProtKB-KW"/>
</dbReference>
<comment type="caution">
    <text evidence="10">The sequence shown here is derived from an EMBL/GenBank/DDBJ whole genome shotgun (WGS) entry which is preliminary data.</text>
</comment>
<dbReference type="Pfam" id="PF03175">
    <property type="entry name" value="DNA_pol_B_2"/>
    <property type="match status" value="1"/>
</dbReference>
<evidence type="ECO:0000259" key="9">
    <source>
        <dbReference type="Pfam" id="PF03175"/>
    </source>
</evidence>
<dbReference type="AlphaFoldDB" id="A0AAE1T1W5"/>
<evidence type="ECO:0000256" key="5">
    <source>
        <dbReference type="ARBA" id="ARBA00022705"/>
    </source>
</evidence>
<evidence type="ECO:0000256" key="6">
    <source>
        <dbReference type="ARBA" id="ARBA00022932"/>
    </source>
</evidence>
<dbReference type="SUPFAM" id="SSF56672">
    <property type="entry name" value="DNA/RNA polymerases"/>
    <property type="match status" value="1"/>
</dbReference>
<dbReference type="GO" id="GO:0006260">
    <property type="term" value="P:DNA replication"/>
    <property type="evidence" value="ECO:0007669"/>
    <property type="project" value="UniProtKB-KW"/>
</dbReference>
<keyword evidence="3" id="KW-0808">Transferase</keyword>
<dbReference type="EC" id="2.7.7.7" evidence="2"/>
<evidence type="ECO:0000256" key="7">
    <source>
        <dbReference type="ARBA" id="ARBA00023125"/>
    </source>
</evidence>
<dbReference type="EMBL" id="JAVYJV010000001">
    <property type="protein sequence ID" value="KAK4380026.1"/>
    <property type="molecule type" value="Genomic_DNA"/>
</dbReference>
<keyword evidence="11" id="KW-1185">Reference proteome</keyword>
<dbReference type="InterPro" id="IPR004868">
    <property type="entry name" value="DNA-dir_DNA_pol_B_mt/vir"/>
</dbReference>
<keyword evidence="5" id="KW-0235">DNA replication</keyword>
<dbReference type="GO" id="GO:0003887">
    <property type="term" value="F:DNA-directed DNA polymerase activity"/>
    <property type="evidence" value="ECO:0007669"/>
    <property type="project" value="UniProtKB-KW"/>
</dbReference>
<evidence type="ECO:0000256" key="2">
    <source>
        <dbReference type="ARBA" id="ARBA00012417"/>
    </source>
</evidence>
<dbReference type="Proteomes" id="UP001291623">
    <property type="component" value="Unassembled WGS sequence"/>
</dbReference>
<evidence type="ECO:0000256" key="8">
    <source>
        <dbReference type="ARBA" id="ARBA00049244"/>
    </source>
</evidence>
<proteinExistence type="inferred from homology"/>
<organism evidence="10 11">
    <name type="scientific">Anisodus tanguticus</name>
    <dbReference type="NCBI Taxonomy" id="243964"/>
    <lineage>
        <taxon>Eukaryota</taxon>
        <taxon>Viridiplantae</taxon>
        <taxon>Streptophyta</taxon>
        <taxon>Embryophyta</taxon>
        <taxon>Tracheophyta</taxon>
        <taxon>Spermatophyta</taxon>
        <taxon>Magnoliopsida</taxon>
        <taxon>eudicotyledons</taxon>
        <taxon>Gunneridae</taxon>
        <taxon>Pentapetalae</taxon>
        <taxon>asterids</taxon>
        <taxon>lamiids</taxon>
        <taxon>Solanales</taxon>
        <taxon>Solanaceae</taxon>
        <taxon>Solanoideae</taxon>
        <taxon>Hyoscyameae</taxon>
        <taxon>Anisodus</taxon>
    </lineage>
</organism>
<feature type="domain" description="DNA-directed DNA polymerase family B mitochondria/virus" evidence="9">
    <location>
        <begin position="59"/>
        <end position="109"/>
    </location>
</feature>
<dbReference type="GO" id="GO:0000166">
    <property type="term" value="F:nucleotide binding"/>
    <property type="evidence" value="ECO:0007669"/>
    <property type="project" value="InterPro"/>
</dbReference>
<protein>
    <recommendedName>
        <fullName evidence="2">DNA-directed DNA polymerase</fullName>
        <ecNumber evidence="2">2.7.7.7</ecNumber>
    </recommendedName>
</protein>
<comment type="similarity">
    <text evidence="1">Belongs to the DNA polymerase type-B family.</text>
</comment>
<dbReference type="InterPro" id="IPR023211">
    <property type="entry name" value="DNA_pol_palm_dom_sf"/>
</dbReference>
<evidence type="ECO:0000256" key="3">
    <source>
        <dbReference type="ARBA" id="ARBA00022679"/>
    </source>
</evidence>
<evidence type="ECO:0000256" key="4">
    <source>
        <dbReference type="ARBA" id="ARBA00022695"/>
    </source>
</evidence>